<dbReference type="SMART" id="SM00454">
    <property type="entry name" value="SAM"/>
    <property type="match status" value="1"/>
</dbReference>
<protein>
    <recommendedName>
        <fullName evidence="1">SAM domain-containing protein</fullName>
    </recommendedName>
</protein>
<evidence type="ECO:0000313" key="2">
    <source>
        <dbReference type="EMBL" id="KAK7582691.1"/>
    </source>
</evidence>
<dbReference type="GO" id="GO:0035255">
    <property type="term" value="F:ionotropic glutamate receptor binding"/>
    <property type="evidence" value="ECO:0007669"/>
    <property type="project" value="TreeGrafter"/>
</dbReference>
<dbReference type="Gene3D" id="1.10.150.50">
    <property type="entry name" value="Transcription Factor, Ets-1"/>
    <property type="match status" value="1"/>
</dbReference>
<comment type="caution">
    <text evidence="2">The sequence shown here is derived from an EMBL/GenBank/DDBJ whole genome shotgun (WGS) entry which is preliminary data.</text>
</comment>
<evidence type="ECO:0000313" key="3">
    <source>
        <dbReference type="Proteomes" id="UP001367676"/>
    </source>
</evidence>
<dbReference type="SUPFAM" id="SSF47769">
    <property type="entry name" value="SAM/Pointed domain"/>
    <property type="match status" value="1"/>
</dbReference>
<dbReference type="PANTHER" id="PTHR24135">
    <property type="entry name" value="SH3 AND MULTIPLE ANKYRIN REPEAT DOMAINS PROTEIN"/>
    <property type="match status" value="1"/>
</dbReference>
<dbReference type="PROSITE" id="PS50105">
    <property type="entry name" value="SAM_DOMAIN"/>
    <property type="match status" value="1"/>
</dbReference>
<dbReference type="EMBL" id="JBBCAQ010000033">
    <property type="protein sequence ID" value="KAK7582691.1"/>
    <property type="molecule type" value="Genomic_DNA"/>
</dbReference>
<dbReference type="PANTHER" id="PTHR24135:SF28">
    <property type="entry name" value="LD13733P"/>
    <property type="match status" value="1"/>
</dbReference>
<gene>
    <name evidence="2" type="ORF">V9T40_014136</name>
</gene>
<reference evidence="2 3" key="1">
    <citation type="submission" date="2024-03" db="EMBL/GenBank/DDBJ databases">
        <title>Adaptation during the transition from Ophiocordyceps entomopathogen to insect associate is accompanied by gene loss and intensified selection.</title>
        <authorList>
            <person name="Ward C.M."/>
            <person name="Onetto C.A."/>
            <person name="Borneman A.R."/>
        </authorList>
    </citation>
    <scope>NUCLEOTIDE SEQUENCE [LARGE SCALE GENOMIC DNA]</scope>
    <source>
        <strain evidence="2">AWRI1</strain>
        <tissue evidence="2">Single Adult Female</tissue>
    </source>
</reference>
<name>A0AAN9TG86_9HEMI</name>
<dbReference type="Pfam" id="PF00536">
    <property type="entry name" value="SAM_1"/>
    <property type="match status" value="1"/>
</dbReference>
<dbReference type="Proteomes" id="UP001367676">
    <property type="component" value="Unassembled WGS sequence"/>
</dbReference>
<dbReference type="InterPro" id="IPR013761">
    <property type="entry name" value="SAM/pointed_sf"/>
</dbReference>
<keyword evidence="3" id="KW-1185">Reference proteome</keyword>
<accession>A0AAN9TG86</accession>
<evidence type="ECO:0000259" key="1">
    <source>
        <dbReference type="PROSITE" id="PS50105"/>
    </source>
</evidence>
<dbReference type="InterPro" id="IPR051569">
    <property type="entry name" value="SHANK"/>
</dbReference>
<dbReference type="AlphaFoldDB" id="A0AAN9TG86"/>
<dbReference type="GO" id="GO:0030160">
    <property type="term" value="F:synaptic receptor adaptor activity"/>
    <property type="evidence" value="ECO:0007669"/>
    <property type="project" value="TreeGrafter"/>
</dbReference>
<feature type="domain" description="SAM" evidence="1">
    <location>
        <begin position="41"/>
        <end position="103"/>
    </location>
</feature>
<organism evidence="2 3">
    <name type="scientific">Parthenolecanium corni</name>
    <dbReference type="NCBI Taxonomy" id="536013"/>
    <lineage>
        <taxon>Eukaryota</taxon>
        <taxon>Metazoa</taxon>
        <taxon>Ecdysozoa</taxon>
        <taxon>Arthropoda</taxon>
        <taxon>Hexapoda</taxon>
        <taxon>Insecta</taxon>
        <taxon>Pterygota</taxon>
        <taxon>Neoptera</taxon>
        <taxon>Paraneoptera</taxon>
        <taxon>Hemiptera</taxon>
        <taxon>Sternorrhyncha</taxon>
        <taxon>Coccoidea</taxon>
        <taxon>Coccidae</taxon>
        <taxon>Parthenolecanium</taxon>
    </lineage>
</organism>
<sequence>MGPDRKNTLGRKSSGAFWQRFRRGSGVSSSNKFTKREVSSWDVSEVTSWLESLQLGEYAESFAAHDVRGRELLTLTRRDFKELGVVKVGHIKRLTLAVKEFVS</sequence>
<proteinExistence type="predicted"/>
<dbReference type="InterPro" id="IPR001660">
    <property type="entry name" value="SAM"/>
</dbReference>